<evidence type="ECO:0000256" key="3">
    <source>
        <dbReference type="ARBA" id="ARBA00023235"/>
    </source>
</evidence>
<dbReference type="EC" id="5.1.1.1" evidence="4"/>
<feature type="coiled-coil region" evidence="5">
    <location>
        <begin position="137"/>
        <end position="164"/>
    </location>
</feature>
<dbReference type="SUPFAM" id="SSF51419">
    <property type="entry name" value="PLP-binding barrel"/>
    <property type="match status" value="1"/>
</dbReference>
<dbReference type="NCBIfam" id="TIGR00492">
    <property type="entry name" value="alr"/>
    <property type="match status" value="1"/>
</dbReference>
<dbReference type="EMBL" id="JACRWE010000003">
    <property type="protein sequence ID" value="MBC5996730.1"/>
    <property type="molecule type" value="Genomic_DNA"/>
</dbReference>
<dbReference type="RefSeq" id="WP_153971283.1">
    <property type="nucleotide sequence ID" value="NZ_JACRWE010000003.1"/>
</dbReference>
<comment type="function">
    <text evidence="4">Catalyzes the interconversion of L-alanine and D-alanine. May also act on other amino acids.</text>
</comment>
<evidence type="ECO:0000259" key="6">
    <source>
        <dbReference type="SMART" id="SM01005"/>
    </source>
</evidence>
<keyword evidence="3 4" id="KW-0413">Isomerase</keyword>
<gene>
    <name evidence="7" type="primary">vanT</name>
    <name evidence="7" type="ORF">H8923_08150</name>
</gene>
<dbReference type="NCBIfam" id="NF033131">
    <property type="entry name" value="vanT-G-Cterm"/>
    <property type="match status" value="1"/>
</dbReference>
<feature type="binding site" evidence="4">
    <location>
        <position position="321"/>
    </location>
    <ligand>
        <name>substrate</name>
    </ligand>
</feature>
<proteinExistence type="inferred from homology"/>
<name>A0ABR7JP87_9FIRM</name>
<protein>
    <recommendedName>
        <fullName evidence="4">Alanine racemase</fullName>
        <ecNumber evidence="4">5.1.1.1</ecNumber>
    </recommendedName>
</protein>
<evidence type="ECO:0000256" key="1">
    <source>
        <dbReference type="ARBA" id="ARBA00001933"/>
    </source>
</evidence>
<feature type="modified residue" description="N6-(pyridoxal phosphate)lysine" evidence="4">
    <location>
        <position position="45"/>
    </location>
</feature>
<comment type="catalytic activity">
    <reaction evidence="4">
        <text>L-alanine = D-alanine</text>
        <dbReference type="Rhea" id="RHEA:20249"/>
        <dbReference type="ChEBI" id="CHEBI:57416"/>
        <dbReference type="ChEBI" id="CHEBI:57972"/>
        <dbReference type="EC" id="5.1.1.1"/>
    </reaction>
</comment>
<dbReference type="InterPro" id="IPR000821">
    <property type="entry name" value="Ala_racemase"/>
</dbReference>
<comment type="caution">
    <text evidence="7">The sequence shown here is derived from an EMBL/GenBank/DDBJ whole genome shotgun (WGS) entry which is preliminary data.</text>
</comment>
<comment type="cofactor">
    <cofactor evidence="1 4">
        <name>pyridoxal 5'-phosphate</name>
        <dbReference type="ChEBI" id="CHEBI:597326"/>
    </cofactor>
</comment>
<dbReference type="InterPro" id="IPR011079">
    <property type="entry name" value="Ala_racemase_C"/>
</dbReference>
<dbReference type="SUPFAM" id="SSF50621">
    <property type="entry name" value="Alanine racemase C-terminal domain-like"/>
    <property type="match status" value="1"/>
</dbReference>
<dbReference type="PANTHER" id="PTHR30511">
    <property type="entry name" value="ALANINE RACEMASE"/>
    <property type="match status" value="1"/>
</dbReference>
<dbReference type="InterPro" id="IPR001608">
    <property type="entry name" value="Ala_racemase_N"/>
</dbReference>
<dbReference type="InterPro" id="IPR009006">
    <property type="entry name" value="Ala_racemase/Decarboxylase_C"/>
</dbReference>
<reference evidence="7 8" key="1">
    <citation type="submission" date="2020-08" db="EMBL/GenBank/DDBJ databases">
        <authorList>
            <person name="Liu C."/>
            <person name="Sun Q."/>
        </authorList>
    </citation>
    <scope>NUCLEOTIDE SEQUENCE [LARGE SCALE GENOMIC DNA]</scope>
    <source>
        <strain evidence="7 8">NSJ-18</strain>
    </source>
</reference>
<evidence type="ECO:0000256" key="2">
    <source>
        <dbReference type="ARBA" id="ARBA00022898"/>
    </source>
</evidence>
<evidence type="ECO:0000256" key="4">
    <source>
        <dbReference type="HAMAP-Rule" id="MF_01201"/>
    </source>
</evidence>
<accession>A0ABR7JP87</accession>
<feature type="active site" description="Proton acceptor; specific for L-alanine" evidence="4">
    <location>
        <position position="272"/>
    </location>
</feature>
<evidence type="ECO:0000313" key="8">
    <source>
        <dbReference type="Proteomes" id="UP000609849"/>
    </source>
</evidence>
<dbReference type="PANTHER" id="PTHR30511:SF0">
    <property type="entry name" value="ALANINE RACEMASE, CATABOLIC-RELATED"/>
    <property type="match status" value="1"/>
</dbReference>
<sequence>MNSTENINYEDLRAYREINLSNLKHNLLQIESLLNNNCKVMAVVKADAYGHGAVEVSKYLQSLGIMHFAVACIDEAIELRKAGIVGEILVLGYTPTSRKKDLIYYNISQTIVDINYAKELCENEGILDVHIKLDTGMNRLGTKIEDIEELIEIYKNEKLNIKGTFSHLSRADSLLEEDVNFTNSQIDKFYKIIDILEKSNIDVGKIHLQSSYGITNYKNLKCDLVRPGIILYGVSSIPYDKTLDELSLKPVLSLKTKIASVKVIHESETVGYGNNFTSNRDMKIAVATIGYADGYPRGLSRYDFKVLINGHVAKIIGNICMDQMILDVSNIENLKIGDTVTLIGEDKGGYISIDAISEVTNTINNETLTAIGKRVSKIYIK</sequence>
<evidence type="ECO:0000313" key="7">
    <source>
        <dbReference type="EMBL" id="MBC5996730.1"/>
    </source>
</evidence>
<organism evidence="7 8">
    <name type="scientific">Romboutsia faecis</name>
    <dbReference type="NCBI Taxonomy" id="2764597"/>
    <lineage>
        <taxon>Bacteria</taxon>
        <taxon>Bacillati</taxon>
        <taxon>Bacillota</taxon>
        <taxon>Clostridia</taxon>
        <taxon>Peptostreptococcales</taxon>
        <taxon>Peptostreptococcaceae</taxon>
        <taxon>Romboutsia</taxon>
    </lineage>
</organism>
<dbReference type="PRINTS" id="PR00992">
    <property type="entry name" value="ALARACEMASE"/>
</dbReference>
<dbReference type="HAMAP" id="MF_01201">
    <property type="entry name" value="Ala_racemase"/>
    <property type="match status" value="1"/>
</dbReference>
<dbReference type="Pfam" id="PF00842">
    <property type="entry name" value="Ala_racemase_C"/>
    <property type="match status" value="1"/>
</dbReference>
<comment type="similarity">
    <text evidence="4">Belongs to the alanine racemase family.</text>
</comment>
<keyword evidence="8" id="KW-1185">Reference proteome</keyword>
<dbReference type="Pfam" id="PF01168">
    <property type="entry name" value="Ala_racemase_N"/>
    <property type="match status" value="1"/>
</dbReference>
<keyword evidence="2 4" id="KW-0663">Pyridoxal phosphate</keyword>
<comment type="pathway">
    <text evidence="4">Amino-acid biosynthesis; D-alanine biosynthesis; D-alanine from L-alanine: step 1/1.</text>
</comment>
<dbReference type="InterPro" id="IPR029066">
    <property type="entry name" value="PLP-binding_barrel"/>
</dbReference>
<feature type="binding site" evidence="4">
    <location>
        <position position="139"/>
    </location>
    <ligand>
        <name>substrate</name>
    </ligand>
</feature>
<feature type="domain" description="Alanine racemase C-terminal" evidence="6">
    <location>
        <begin position="251"/>
        <end position="380"/>
    </location>
</feature>
<dbReference type="PROSITE" id="PS00395">
    <property type="entry name" value="ALANINE_RACEMASE"/>
    <property type="match status" value="1"/>
</dbReference>
<dbReference type="Gene3D" id="3.20.20.10">
    <property type="entry name" value="Alanine racemase"/>
    <property type="match status" value="1"/>
</dbReference>
<dbReference type="SMART" id="SM01005">
    <property type="entry name" value="Ala_racemase_C"/>
    <property type="match status" value="1"/>
</dbReference>
<dbReference type="InterPro" id="IPR020622">
    <property type="entry name" value="Ala_racemase_pyridoxalP-BS"/>
</dbReference>
<dbReference type="Gene3D" id="2.40.37.10">
    <property type="entry name" value="Lyase, Ornithine Decarboxylase, Chain A, domain 1"/>
    <property type="match status" value="1"/>
</dbReference>
<dbReference type="Proteomes" id="UP000609849">
    <property type="component" value="Unassembled WGS sequence"/>
</dbReference>
<feature type="active site" description="Proton acceptor; specific for D-alanine" evidence="4">
    <location>
        <position position="45"/>
    </location>
</feature>
<keyword evidence="5" id="KW-0175">Coiled coil</keyword>
<evidence type="ECO:0000256" key="5">
    <source>
        <dbReference type="SAM" id="Coils"/>
    </source>
</evidence>